<evidence type="ECO:0000313" key="1">
    <source>
        <dbReference type="EMBL" id="CAH0367399.1"/>
    </source>
</evidence>
<name>A0A8J2SIQ8_9STRA</name>
<dbReference type="EMBL" id="CAKKNE010000002">
    <property type="protein sequence ID" value="CAH0367399.1"/>
    <property type="molecule type" value="Genomic_DNA"/>
</dbReference>
<dbReference type="Pfam" id="PF13374">
    <property type="entry name" value="TPR_10"/>
    <property type="match status" value="1"/>
</dbReference>
<dbReference type="InterPro" id="IPR011990">
    <property type="entry name" value="TPR-like_helical_dom_sf"/>
</dbReference>
<dbReference type="PANTHER" id="PTHR46082">
    <property type="entry name" value="ATP/GTP-BINDING PROTEIN-RELATED"/>
    <property type="match status" value="1"/>
</dbReference>
<evidence type="ECO:0000313" key="2">
    <source>
        <dbReference type="Proteomes" id="UP000789595"/>
    </source>
</evidence>
<dbReference type="Pfam" id="PF13424">
    <property type="entry name" value="TPR_12"/>
    <property type="match status" value="1"/>
</dbReference>
<dbReference type="PANTHER" id="PTHR46082:SF6">
    <property type="entry name" value="AAA+ ATPASE DOMAIN-CONTAINING PROTEIN-RELATED"/>
    <property type="match status" value="1"/>
</dbReference>
<gene>
    <name evidence="1" type="ORF">PECAL_2P04180</name>
</gene>
<dbReference type="OrthoDB" id="539810at2759"/>
<sequence length="194" mass="21499">MMELGNGLSDAGHHEDALSVKEAELSMLRRIGASEHRMLVAQSNLATTYDAIGRHEDSLRMTREVYAGTLKLEGAEHESTLLEANNYAAILAQLQRFKEAKSLLRRTIPVARRVHGERHILTLRLRKIYAKVLFYDSGATLDDVREAVTTLEDNARVTRRVFGGAHPATSSVERDLQDARAALRVRDPAPSGSA</sequence>
<comment type="caution">
    <text evidence="1">The sequence shown here is derived from an EMBL/GenBank/DDBJ whole genome shotgun (WGS) entry which is preliminary data.</text>
</comment>
<dbReference type="AlphaFoldDB" id="A0A8J2SIQ8"/>
<reference evidence="1" key="1">
    <citation type="submission" date="2021-11" db="EMBL/GenBank/DDBJ databases">
        <authorList>
            <consortium name="Genoscope - CEA"/>
            <person name="William W."/>
        </authorList>
    </citation>
    <scope>NUCLEOTIDE SEQUENCE</scope>
</reference>
<dbReference type="Proteomes" id="UP000789595">
    <property type="component" value="Unassembled WGS sequence"/>
</dbReference>
<dbReference type="Gene3D" id="1.25.40.10">
    <property type="entry name" value="Tetratricopeptide repeat domain"/>
    <property type="match status" value="1"/>
</dbReference>
<dbReference type="InterPro" id="IPR053137">
    <property type="entry name" value="NLR-like"/>
</dbReference>
<proteinExistence type="predicted"/>
<keyword evidence="2" id="KW-1185">Reference proteome</keyword>
<accession>A0A8J2SIQ8</accession>
<organism evidence="1 2">
    <name type="scientific">Pelagomonas calceolata</name>
    <dbReference type="NCBI Taxonomy" id="35677"/>
    <lineage>
        <taxon>Eukaryota</taxon>
        <taxon>Sar</taxon>
        <taxon>Stramenopiles</taxon>
        <taxon>Ochrophyta</taxon>
        <taxon>Pelagophyceae</taxon>
        <taxon>Pelagomonadales</taxon>
        <taxon>Pelagomonadaceae</taxon>
        <taxon>Pelagomonas</taxon>
    </lineage>
</organism>
<dbReference type="SUPFAM" id="SSF48452">
    <property type="entry name" value="TPR-like"/>
    <property type="match status" value="1"/>
</dbReference>
<protein>
    <submittedName>
        <fullName evidence="1">Uncharacterized protein</fullName>
    </submittedName>
</protein>